<reference evidence="3" key="1">
    <citation type="journal article" date="2019" name="Int. J. Syst. Evol. Microbiol.">
        <title>The Global Catalogue of Microorganisms (GCM) 10K type strain sequencing project: providing services to taxonomists for standard genome sequencing and annotation.</title>
        <authorList>
            <consortium name="The Broad Institute Genomics Platform"/>
            <consortium name="The Broad Institute Genome Sequencing Center for Infectious Disease"/>
            <person name="Wu L."/>
            <person name="Ma J."/>
        </authorList>
    </citation>
    <scope>NUCLEOTIDE SEQUENCE [LARGE SCALE GENOMIC DNA]</scope>
    <source>
        <strain evidence="3">JCM 31921</strain>
    </source>
</reference>
<dbReference type="Proteomes" id="UP001501410">
    <property type="component" value="Unassembled WGS sequence"/>
</dbReference>
<feature type="signal peptide" evidence="1">
    <location>
        <begin position="1"/>
        <end position="24"/>
    </location>
</feature>
<name>A0ABP8MGP3_9BACT</name>
<dbReference type="InterPro" id="IPR025667">
    <property type="entry name" value="SprB_repeat"/>
</dbReference>
<evidence type="ECO:0008006" key="4">
    <source>
        <dbReference type="Google" id="ProtNLM"/>
    </source>
</evidence>
<sequence>MKSFYRLLSGLTALLLVCAMPATASHLYGGEMYYTHISGRQYKVTMVLYGDCGGTASVFAALYTASPKVQVYNGTSLYRTMDLKVITAGTEITPVCPSSLSSTTCNGGTVPGVRKFVYEDTITLNVASANWKFRSTGYLTSTTSAGRSASITNILMSGSGSIMSLEATLNDTGAYNNNPTYTTVPTPFFCINTAQEYNPGAVESDLTDSLAYELVDGLDATTTPSSLVTYASGYSATAPLAVATGSFSFNKTTGQLTFTPNLAQKSLVVMKVSEYRNGVLVGTSMREMTFIVLSTCSNRSPYGKISSLAAGTLTGNTTVSICKNENYLGFEINPIDSDGNSITMTAAGLPSGATLSITGNGTTAPKSSFLWNISSVSPGTYYFYITYQDDGCPLSSKQTVAYTLTILPKASSTITLISAATCVKKAVFDIIPAAGGAPYTIQVKSTATTLHTFSGSSSSFRDSLAPGTYTIRTTNTNGCYSDTSFTLAAPANPTFASVSTVMPLCFGGTNGSLTATGSGGLSPYTYSIDKTTFAGSGTFTGLSKGSYTITLRDANYCTKDTTVSISEPTEITSVSTSKNNVCNVTKTGAITLTAGNGTPGYQYALGSGSYSAANTFTGLGSGTYTINVKDANGCVKSFPVTVGDSITVRTTVITDNVSCNKGADGSLKFSPYLGVTPFTYALGSGSYGSSSSFTGLTAGSYVVHIKDALGCFLDTTLTISEPAALAMAFSKTSPTCNGYSDGSVTVAAAGGTTAYTYAIDGGTYSSVRTFTKLKAGKHVISVRDAKNCTLDSSIQLTEPEPILISAVLDSVNCFGGADGIITVSGRGGVLPYSYILNAGTPQSSPSFAGLSAAGYKIQIADANGCLKDTDVVLSQPAKLLISDILIQHPTCEGYKDGSLAIRANGGTSPYSYALNNSGYEDNNEFAQLGEGKYAVSVKDTKGCITNGEADLVGYPKITEDSRTVIPTSCYGKEDGSFIFIATGGNPSLRYVLNGSKDTLTAADYANLKARDFTVTVIDSTNCYKSFTISVPQPDALQTDLDVTHNDCSGLDTNGKIIAKISGGTGPYNYLWSYQGDTDSLISGLANGYYTVWITDAHQCKDSVTQEIYYDNCCTPSIPNAFTPNGDGRNDVIRILYKGDIILKEFSIYNRYGQQVFTTDNIDQGWDGRFLGREEELGVYYYYVKLICGNQHSHVRTFKGDITLIR</sequence>
<evidence type="ECO:0000256" key="1">
    <source>
        <dbReference type="SAM" id="SignalP"/>
    </source>
</evidence>
<protein>
    <recommendedName>
        <fullName evidence="4">Gliding motility-associated C-terminal domain-containing protein</fullName>
    </recommendedName>
</protein>
<comment type="caution">
    <text evidence="2">The sequence shown here is derived from an EMBL/GenBank/DDBJ whole genome shotgun (WGS) entry which is preliminary data.</text>
</comment>
<dbReference type="RefSeq" id="WP_344822212.1">
    <property type="nucleotide sequence ID" value="NZ_BAABEZ010000002.1"/>
</dbReference>
<dbReference type="Gene3D" id="2.60.40.740">
    <property type="match status" value="2"/>
</dbReference>
<gene>
    <name evidence="2" type="ORF">GCM10023092_04320</name>
</gene>
<dbReference type="EMBL" id="BAABEZ010000002">
    <property type="protein sequence ID" value="GAA4449656.1"/>
    <property type="molecule type" value="Genomic_DNA"/>
</dbReference>
<dbReference type="Pfam" id="PF13585">
    <property type="entry name" value="CHU_C"/>
    <property type="match status" value="1"/>
</dbReference>
<dbReference type="Pfam" id="PF13573">
    <property type="entry name" value="SprB"/>
    <property type="match status" value="5"/>
</dbReference>
<keyword evidence="1" id="KW-0732">Signal</keyword>
<organism evidence="2 3">
    <name type="scientific">Rurimicrobium arvi</name>
    <dbReference type="NCBI Taxonomy" id="2049916"/>
    <lineage>
        <taxon>Bacteria</taxon>
        <taxon>Pseudomonadati</taxon>
        <taxon>Bacteroidota</taxon>
        <taxon>Chitinophagia</taxon>
        <taxon>Chitinophagales</taxon>
        <taxon>Chitinophagaceae</taxon>
        <taxon>Rurimicrobium</taxon>
    </lineage>
</organism>
<dbReference type="NCBIfam" id="TIGR04131">
    <property type="entry name" value="Bac_Flav_CTERM"/>
    <property type="match status" value="1"/>
</dbReference>
<keyword evidence="3" id="KW-1185">Reference proteome</keyword>
<feature type="chain" id="PRO_5045708028" description="Gliding motility-associated C-terminal domain-containing protein" evidence="1">
    <location>
        <begin position="25"/>
        <end position="1205"/>
    </location>
</feature>
<proteinExistence type="predicted"/>
<evidence type="ECO:0000313" key="2">
    <source>
        <dbReference type="EMBL" id="GAA4449656.1"/>
    </source>
</evidence>
<accession>A0ABP8MGP3</accession>
<evidence type="ECO:0000313" key="3">
    <source>
        <dbReference type="Proteomes" id="UP001501410"/>
    </source>
</evidence>
<dbReference type="InterPro" id="IPR026341">
    <property type="entry name" value="T9SS_type_B"/>
</dbReference>